<dbReference type="InterPro" id="IPR009056">
    <property type="entry name" value="Cyt_c-like_dom"/>
</dbReference>
<dbReference type="InterPro" id="IPR036909">
    <property type="entry name" value="Cyt_c-like_dom_sf"/>
</dbReference>
<organism evidence="6 7">
    <name type="scientific">Candidatus Seongchinamella marina</name>
    <dbReference type="NCBI Taxonomy" id="2518990"/>
    <lineage>
        <taxon>Bacteria</taxon>
        <taxon>Pseudomonadati</taxon>
        <taxon>Pseudomonadota</taxon>
        <taxon>Gammaproteobacteria</taxon>
        <taxon>Cellvibrionales</taxon>
        <taxon>Halieaceae</taxon>
        <taxon>Seongchinamella</taxon>
    </lineage>
</organism>
<evidence type="ECO:0000313" key="7">
    <source>
        <dbReference type="Proteomes" id="UP001143307"/>
    </source>
</evidence>
<dbReference type="PROSITE" id="PS00018">
    <property type="entry name" value="EF_HAND_1"/>
    <property type="match status" value="1"/>
</dbReference>
<dbReference type="SUPFAM" id="SSF46626">
    <property type="entry name" value="Cytochrome c"/>
    <property type="match status" value="1"/>
</dbReference>
<dbReference type="InterPro" id="IPR011042">
    <property type="entry name" value="6-blade_b-propeller_TolB-like"/>
</dbReference>
<proteinExistence type="predicted"/>
<protein>
    <submittedName>
        <fullName evidence="6">DUF1080 domain-containing protein</fullName>
    </submittedName>
</protein>
<reference evidence="6" key="1">
    <citation type="submission" date="2019-02" db="EMBL/GenBank/DDBJ databases">
        <authorList>
            <person name="Li S.-H."/>
        </authorList>
    </citation>
    <scope>NUCLEOTIDE SEQUENCE</scope>
    <source>
        <strain evidence="6">IMCC8485</strain>
    </source>
</reference>
<dbReference type="SUPFAM" id="SSF101898">
    <property type="entry name" value="NHL repeat"/>
    <property type="match status" value="1"/>
</dbReference>
<evidence type="ECO:0000256" key="3">
    <source>
        <dbReference type="ARBA" id="ARBA00023004"/>
    </source>
</evidence>
<dbReference type="Pfam" id="PF23500">
    <property type="entry name" value="DUF7133"/>
    <property type="match status" value="1"/>
</dbReference>
<keyword evidence="2 4" id="KW-0479">Metal-binding</keyword>
<evidence type="ECO:0000259" key="5">
    <source>
        <dbReference type="PROSITE" id="PS51007"/>
    </source>
</evidence>
<keyword evidence="1 4" id="KW-0349">Heme</keyword>
<accession>A0ABT3ST08</accession>
<dbReference type="Proteomes" id="UP001143307">
    <property type="component" value="Unassembled WGS sequence"/>
</dbReference>
<dbReference type="Pfam" id="PF06439">
    <property type="entry name" value="3keto-disac_hyd"/>
    <property type="match status" value="1"/>
</dbReference>
<evidence type="ECO:0000256" key="2">
    <source>
        <dbReference type="ARBA" id="ARBA00022723"/>
    </source>
</evidence>
<dbReference type="InterPro" id="IPR055557">
    <property type="entry name" value="DUF7133"/>
</dbReference>
<comment type="caution">
    <text evidence="6">The sequence shown here is derived from an EMBL/GenBank/DDBJ whole genome shotgun (WGS) entry which is preliminary data.</text>
</comment>
<dbReference type="Pfam" id="PF13442">
    <property type="entry name" value="Cytochrome_CBB3"/>
    <property type="match status" value="1"/>
</dbReference>
<sequence length="1304" mass="142361">MKRIFSVLLIAAIGVAVYIAFLKPSESTFELEDDYVLLYDGKSLDGWRVIGGESTFEADGDSIKGIHGPGDNTFLRTEKTFGDFNLRMQMRWDELGNSGVLFRAQQREGDGRAFGYQYELDHSDRAWSAGIYDEARRGWLYDLAGKQAVSEAVKLDDWNDLEISARGGKLQTWINGIAAATIIDAFDAEGFIALQVHAGDVGIMRWRHIRIKELEPIAQAGNELVADDWVLDRLNDINIQGVGISGGLQEDGGWLSPRRRFADASVEFSVPACDAPTIVRMRYDGGEMSDGESFVEASIYADRATGRHVTPDKVTEMEEVSLTPASRHRFRGITIGDSATLSVDSDDVLRIANVGSDLASRGKLQIKPANCADRFEIGEFSWTNLQENREEVAFYKTLDNAPAPVLSPEESLAAFRIAPGFEIELVAAEPLVEDPVAMAWDEYGRLYVVEMRGYMPDAYGTGSEEPVGQVVRLEDVDGDGRMDTSEVFLGGLVNPRAVAVVNEGVLVGEPPNLWLCATPSKDVLCEQKRSVGGYAPDAANVEHMENRLLPGLDNWLYNSKSKRRMRLVDGELQESQGPSRGQWGISKDDYGRLYYNNNSSWLQADFFQGDDIVEPGIDSYPAGIGVNLTDPSLVYSVRVNPGVNRAYLEGTLRKDGRLNRATGASGLAIYRGDQFPDEYRGHAFVPESAGNVVAQFALEELEIGVSAQQQLYPDEQWGQRDFLGSTDERFRPVDAANGPDGSLYLIDMYRGIIQDDHFLTDELREQILERGLDKPVGKGRIWRIRHSAGREQRATPALAEAAPEQLISALSASNGWTRDTAQRLLLKQPVGQVQALEALALASETVPALHAIWTLHGRNELTSSLVAKLLRSEDPQRQIHALRAGAGLLTAPQLVAVSENLLAGPEQLVMQYAFALGTQAGHTAARDTLGLILNSTADSVYVRQAAVRALRNRELIFLQEMVATGGLPAQSDGAEKALAALAANAYRTIRPDMSSDNAIAPAMLDLLSLIEDRRGDGAWQQLALLSGFSALARTDGFIPAGLGSAPPIFSATDISEKDPLWDARLNARVVFTWPGDELALGIKPLSPEQIALMEVGKNYYPTCANCHGANGAGIAGLAPALAGASWVTGPPEWLARIILQGVNGPMEVNAVQWNGIMPPHGHLAALNDETLAGLMLYLRRSWGNKADPVSVEQVAQIRLASADRKQPWTVKELESVPFDRGFGRFVGQYSVSFVTMTIDETPEGLYLSVPLYGEGLLTQVNATSFTGSAGSENINLDFVLEDDGPASSFTLLKDGQKIVFKRKQ</sequence>
<dbReference type="Gene3D" id="2.120.10.30">
    <property type="entry name" value="TolB, C-terminal domain"/>
    <property type="match status" value="1"/>
</dbReference>
<dbReference type="RefSeq" id="WP_279252024.1">
    <property type="nucleotide sequence ID" value="NZ_SHNP01000002.1"/>
</dbReference>
<feature type="domain" description="Cytochrome c" evidence="5">
    <location>
        <begin position="1091"/>
        <end position="1182"/>
    </location>
</feature>
<keyword evidence="3 4" id="KW-0408">Iron</keyword>
<dbReference type="PROSITE" id="PS51007">
    <property type="entry name" value="CYTC"/>
    <property type="match status" value="1"/>
</dbReference>
<dbReference type="InterPro" id="IPR010496">
    <property type="entry name" value="AL/BT2_dom"/>
</dbReference>
<gene>
    <name evidence="6" type="ORF">EYC87_05625</name>
</gene>
<evidence type="ECO:0000256" key="4">
    <source>
        <dbReference type="PROSITE-ProRule" id="PRU00433"/>
    </source>
</evidence>
<dbReference type="PANTHER" id="PTHR33546">
    <property type="entry name" value="LARGE, MULTIFUNCTIONAL SECRETED PROTEIN-RELATED"/>
    <property type="match status" value="1"/>
</dbReference>
<dbReference type="PANTHER" id="PTHR33546:SF1">
    <property type="entry name" value="LARGE, MULTIFUNCTIONAL SECRETED PROTEIN"/>
    <property type="match status" value="1"/>
</dbReference>
<dbReference type="Gene3D" id="1.10.760.10">
    <property type="entry name" value="Cytochrome c-like domain"/>
    <property type="match status" value="1"/>
</dbReference>
<dbReference type="EMBL" id="SHNP01000002">
    <property type="protein sequence ID" value="MCX2973065.1"/>
    <property type="molecule type" value="Genomic_DNA"/>
</dbReference>
<evidence type="ECO:0000313" key="6">
    <source>
        <dbReference type="EMBL" id="MCX2973065.1"/>
    </source>
</evidence>
<name>A0ABT3ST08_9GAMM</name>
<evidence type="ECO:0000256" key="1">
    <source>
        <dbReference type="ARBA" id="ARBA00022617"/>
    </source>
</evidence>
<dbReference type="Gene3D" id="2.60.120.560">
    <property type="entry name" value="Exo-inulinase, domain 1"/>
    <property type="match status" value="1"/>
</dbReference>
<keyword evidence="7" id="KW-1185">Reference proteome</keyword>
<dbReference type="InterPro" id="IPR018247">
    <property type="entry name" value="EF_Hand_1_Ca_BS"/>
</dbReference>